<feature type="region of interest" description="Disordered" evidence="1">
    <location>
        <begin position="90"/>
        <end position="115"/>
    </location>
</feature>
<protein>
    <submittedName>
        <fullName evidence="2">Uncharacterized protein</fullName>
    </submittedName>
</protein>
<feature type="region of interest" description="Disordered" evidence="1">
    <location>
        <begin position="1"/>
        <end position="63"/>
    </location>
</feature>
<feature type="compositionally biased region" description="Polar residues" evidence="1">
    <location>
        <begin position="90"/>
        <end position="103"/>
    </location>
</feature>
<evidence type="ECO:0000256" key="1">
    <source>
        <dbReference type="SAM" id="MobiDB-lite"/>
    </source>
</evidence>
<dbReference type="EMBL" id="JAKWBI020000121">
    <property type="protein sequence ID" value="KAJ2902190.1"/>
    <property type="molecule type" value="Genomic_DNA"/>
</dbReference>
<dbReference type="Proteomes" id="UP001201980">
    <property type="component" value="Unassembled WGS sequence"/>
</dbReference>
<proteinExistence type="predicted"/>
<evidence type="ECO:0000313" key="3">
    <source>
        <dbReference type="Proteomes" id="UP001201980"/>
    </source>
</evidence>
<comment type="caution">
    <text evidence="2">The sequence shown here is derived from an EMBL/GenBank/DDBJ whole genome shotgun (WGS) entry which is preliminary data.</text>
</comment>
<keyword evidence="3" id="KW-1185">Reference proteome</keyword>
<evidence type="ECO:0000313" key="2">
    <source>
        <dbReference type="EMBL" id="KAJ2902190.1"/>
    </source>
</evidence>
<gene>
    <name evidence="2" type="ORF">MKZ38_000924</name>
</gene>
<reference evidence="2" key="1">
    <citation type="submission" date="2022-07" db="EMBL/GenBank/DDBJ databases">
        <title>Draft genome sequence of Zalerion maritima ATCC 34329, a (micro)plastics degrading marine fungus.</title>
        <authorList>
            <person name="Paco A."/>
            <person name="Goncalves M.F.M."/>
            <person name="Rocha-Santos T.A.P."/>
            <person name="Alves A."/>
        </authorList>
    </citation>
    <scope>NUCLEOTIDE SEQUENCE</scope>
    <source>
        <strain evidence="2">ATCC 34329</strain>
    </source>
</reference>
<name>A0AAD5RQY9_9PEZI</name>
<accession>A0AAD5RQY9</accession>
<feature type="compositionally biased region" description="Basic and acidic residues" evidence="1">
    <location>
        <begin position="13"/>
        <end position="30"/>
    </location>
</feature>
<dbReference type="AlphaFoldDB" id="A0AAD5RQY9"/>
<feature type="compositionally biased region" description="Acidic residues" evidence="1">
    <location>
        <begin position="1"/>
        <end position="12"/>
    </location>
</feature>
<feature type="compositionally biased region" description="Low complexity" evidence="1">
    <location>
        <begin position="43"/>
        <end position="56"/>
    </location>
</feature>
<sequence>MSSSVDEVDGGDDDAKRQAGGGLDREKEHPAVVISDSNGGSRAVSDANSAAAAAAVGEGGRNYNHESLYMGRIRGVLRELDTNMRMQSGYTNQTVIENSNSRSESGEWGGFTDSEQSSETVVISRGFSGSALGQWLRSDEDLMPVEEVMRAGNAV</sequence>
<organism evidence="2 3">
    <name type="scientific">Zalerion maritima</name>
    <dbReference type="NCBI Taxonomy" id="339359"/>
    <lineage>
        <taxon>Eukaryota</taxon>
        <taxon>Fungi</taxon>
        <taxon>Dikarya</taxon>
        <taxon>Ascomycota</taxon>
        <taxon>Pezizomycotina</taxon>
        <taxon>Sordariomycetes</taxon>
        <taxon>Lulworthiomycetidae</taxon>
        <taxon>Lulworthiales</taxon>
        <taxon>Lulworthiaceae</taxon>
        <taxon>Zalerion</taxon>
    </lineage>
</organism>